<dbReference type="Pfam" id="PF03817">
    <property type="entry name" value="MadL"/>
    <property type="match status" value="1"/>
</dbReference>
<feature type="transmembrane region" description="Helical" evidence="1">
    <location>
        <begin position="7"/>
        <end position="27"/>
    </location>
</feature>
<dbReference type="OrthoDB" id="286752at2"/>
<dbReference type="GO" id="GO:0016020">
    <property type="term" value="C:membrane"/>
    <property type="evidence" value="ECO:0007669"/>
    <property type="project" value="InterPro"/>
</dbReference>
<protein>
    <submittedName>
        <fullName evidence="2">Malonate transporter, MadL subunit</fullName>
    </submittedName>
</protein>
<dbReference type="NCBIfam" id="TIGR00807">
    <property type="entry name" value="malonate_madL"/>
    <property type="match status" value="1"/>
</dbReference>
<dbReference type="InterPro" id="IPR004690">
    <property type="entry name" value="Maln_transptMadL"/>
</dbReference>
<keyword evidence="1" id="KW-0812">Transmembrane</keyword>
<dbReference type="Proteomes" id="UP000243661">
    <property type="component" value="Unassembled WGS sequence"/>
</dbReference>
<feature type="transmembrane region" description="Helical" evidence="1">
    <location>
        <begin position="62"/>
        <end position="80"/>
    </location>
</feature>
<organism evidence="2 3">
    <name type="scientific">Acinetobacter albensis</name>
    <dbReference type="NCBI Taxonomy" id="1673609"/>
    <lineage>
        <taxon>Bacteria</taxon>
        <taxon>Pseudomonadati</taxon>
        <taxon>Pseudomonadota</taxon>
        <taxon>Gammaproteobacteria</taxon>
        <taxon>Moraxellales</taxon>
        <taxon>Moraxellaceae</taxon>
        <taxon>Acinetobacter</taxon>
    </lineage>
</organism>
<sequence>MIIYGVGLLALCTLVGVVVGDMLGVLFGVKSNVGGVGIAMILLIFIRIWMDKRGLMTVETEKGVVFWGTMYIPIVVAMAAQQNVISAVSSGHMAIFAAITTVAVCTLTIAGLSRYNKGEPLPEEEEFSPVEVGGKAHV</sequence>
<evidence type="ECO:0000313" key="3">
    <source>
        <dbReference type="Proteomes" id="UP000243661"/>
    </source>
</evidence>
<dbReference type="AlphaFoldDB" id="A0A1C4GYH8"/>
<accession>A0A1C4GYH8</accession>
<feature type="transmembrane region" description="Helical" evidence="1">
    <location>
        <begin position="92"/>
        <end position="112"/>
    </location>
</feature>
<dbReference type="EMBL" id="FMBK01000016">
    <property type="protein sequence ID" value="SCC73197.1"/>
    <property type="molecule type" value="Genomic_DNA"/>
</dbReference>
<gene>
    <name evidence="2" type="ORF">GA0116959_11652</name>
</gene>
<name>A0A1C4GYH8_9GAMM</name>
<keyword evidence="1" id="KW-1133">Transmembrane helix</keyword>
<reference evidence="2 3" key="1">
    <citation type="submission" date="2016-08" db="EMBL/GenBank/DDBJ databases">
        <authorList>
            <person name="Seilhamer J.J."/>
        </authorList>
    </citation>
    <scope>NUCLEOTIDE SEQUENCE [LARGE SCALE GENOMIC DNA]</scope>
    <source>
        <strain evidence="2 3">ANC 4874</strain>
    </source>
</reference>
<dbReference type="RefSeq" id="WP_092721038.1">
    <property type="nucleotide sequence ID" value="NZ_FMBK01000016.1"/>
</dbReference>
<evidence type="ECO:0000256" key="1">
    <source>
        <dbReference type="SAM" id="Phobius"/>
    </source>
</evidence>
<keyword evidence="1" id="KW-0472">Membrane</keyword>
<proteinExistence type="predicted"/>
<evidence type="ECO:0000313" key="2">
    <source>
        <dbReference type="EMBL" id="SCC73197.1"/>
    </source>
</evidence>
<feature type="transmembrane region" description="Helical" evidence="1">
    <location>
        <begin position="33"/>
        <end position="50"/>
    </location>
</feature>